<sequence>MSANQPNKDRTTLKNRELSPLSDGFDSSVVMLNQEDQALNSDETNRNHKRRKLSKDEDQDANDSDSTNGGMSETLQEIENLLQDDEVGYIDTQTDSTSFTENRDARSCTTPLATPAPTALPSRGLVAIDMVNDSEVETSEGETDSSQNELAVEFPATPDRESALSPGSNSNRSTPSRRRTVSFSNDVDIVDPSRTVVHFTENPAEIIPEPEVDPFALAIESEDEDEIPRPRTPTLVHFQEVPTVIPDTPISEVVNLEDENDIEEEEGEVLVISSEEEEDTDDDDLEEALQTGLGKRMSIKDQLANNKPTNISKLASAQCSICLEPPTVAVFLTCGHIFCSQCAFKALSTTKQSTKEKGPCPLCRHETSYKKITMSIFKKKKKFL</sequence>
<feature type="compositionally biased region" description="Low complexity" evidence="5">
    <location>
        <begin position="109"/>
        <end position="121"/>
    </location>
</feature>
<keyword evidence="3" id="KW-0862">Zinc</keyword>
<name>A0A9P8Q4V2_WICPI</name>
<feature type="region of interest" description="Disordered" evidence="5">
    <location>
        <begin position="92"/>
        <end position="124"/>
    </location>
</feature>
<dbReference type="Pfam" id="PF13920">
    <property type="entry name" value="zf-C3HC4_3"/>
    <property type="match status" value="1"/>
</dbReference>
<dbReference type="OrthoDB" id="6270329at2759"/>
<dbReference type="PANTHER" id="PTHR23041:SF78">
    <property type="entry name" value="E3 UBIQUITIN-PROTEIN LIGASE RNF4"/>
    <property type="match status" value="1"/>
</dbReference>
<keyword evidence="2 4" id="KW-0863">Zinc-finger</keyword>
<dbReference type="InterPro" id="IPR017907">
    <property type="entry name" value="Znf_RING_CS"/>
</dbReference>
<proteinExistence type="predicted"/>
<dbReference type="InterPro" id="IPR001841">
    <property type="entry name" value="Znf_RING"/>
</dbReference>
<feature type="compositionally biased region" description="Basic and acidic residues" evidence="5">
    <location>
        <begin position="7"/>
        <end position="17"/>
    </location>
</feature>
<feature type="compositionally biased region" description="Polar residues" evidence="5">
    <location>
        <begin position="30"/>
        <end position="42"/>
    </location>
</feature>
<evidence type="ECO:0000256" key="5">
    <source>
        <dbReference type="SAM" id="MobiDB-lite"/>
    </source>
</evidence>
<evidence type="ECO:0000313" key="7">
    <source>
        <dbReference type="EMBL" id="KAH3683035.1"/>
    </source>
</evidence>
<evidence type="ECO:0000256" key="4">
    <source>
        <dbReference type="PROSITE-ProRule" id="PRU00175"/>
    </source>
</evidence>
<evidence type="ECO:0000259" key="6">
    <source>
        <dbReference type="PROSITE" id="PS50089"/>
    </source>
</evidence>
<dbReference type="Proteomes" id="UP000774326">
    <property type="component" value="Unassembled WGS sequence"/>
</dbReference>
<dbReference type="InterPro" id="IPR047134">
    <property type="entry name" value="RNF4"/>
</dbReference>
<keyword evidence="8" id="KW-1185">Reference proteome</keyword>
<feature type="region of interest" description="Disordered" evidence="5">
    <location>
        <begin position="155"/>
        <end position="182"/>
    </location>
</feature>
<accession>A0A9P8Q4V2</accession>
<evidence type="ECO:0000256" key="2">
    <source>
        <dbReference type="ARBA" id="ARBA00022771"/>
    </source>
</evidence>
<keyword evidence="1" id="KW-0479">Metal-binding</keyword>
<gene>
    <name evidence="7" type="ORF">WICPIJ_006004</name>
</gene>
<dbReference type="GO" id="GO:0008270">
    <property type="term" value="F:zinc ion binding"/>
    <property type="evidence" value="ECO:0007669"/>
    <property type="project" value="UniProtKB-KW"/>
</dbReference>
<comment type="caution">
    <text evidence="7">The sequence shown here is derived from an EMBL/GenBank/DDBJ whole genome shotgun (WGS) entry which is preliminary data.</text>
</comment>
<evidence type="ECO:0000256" key="3">
    <source>
        <dbReference type="ARBA" id="ARBA00022833"/>
    </source>
</evidence>
<dbReference type="AlphaFoldDB" id="A0A9P8Q4V2"/>
<dbReference type="Gene3D" id="3.30.40.10">
    <property type="entry name" value="Zinc/RING finger domain, C3HC4 (zinc finger)"/>
    <property type="match status" value="1"/>
</dbReference>
<feature type="region of interest" description="Disordered" evidence="5">
    <location>
        <begin position="1"/>
        <end position="74"/>
    </location>
</feature>
<feature type="domain" description="RING-type" evidence="6">
    <location>
        <begin position="319"/>
        <end position="364"/>
    </location>
</feature>
<dbReference type="PANTHER" id="PTHR23041">
    <property type="entry name" value="RING FINGER DOMAIN-CONTAINING"/>
    <property type="match status" value="1"/>
</dbReference>
<feature type="compositionally biased region" description="Low complexity" evidence="5">
    <location>
        <begin position="165"/>
        <end position="174"/>
    </location>
</feature>
<organism evidence="7 8">
    <name type="scientific">Wickerhamomyces pijperi</name>
    <name type="common">Yeast</name>
    <name type="synonym">Pichia pijperi</name>
    <dbReference type="NCBI Taxonomy" id="599730"/>
    <lineage>
        <taxon>Eukaryota</taxon>
        <taxon>Fungi</taxon>
        <taxon>Dikarya</taxon>
        <taxon>Ascomycota</taxon>
        <taxon>Saccharomycotina</taxon>
        <taxon>Saccharomycetes</taxon>
        <taxon>Phaffomycetales</taxon>
        <taxon>Wickerhamomycetaceae</taxon>
        <taxon>Wickerhamomyces</taxon>
    </lineage>
</organism>
<dbReference type="SUPFAM" id="SSF57850">
    <property type="entry name" value="RING/U-box"/>
    <property type="match status" value="1"/>
</dbReference>
<reference evidence="7" key="1">
    <citation type="journal article" date="2021" name="Open Biol.">
        <title>Shared evolutionary footprints suggest mitochondrial oxidative damage underlies multiple complex I losses in fungi.</title>
        <authorList>
            <person name="Schikora-Tamarit M.A."/>
            <person name="Marcet-Houben M."/>
            <person name="Nosek J."/>
            <person name="Gabaldon T."/>
        </authorList>
    </citation>
    <scope>NUCLEOTIDE SEQUENCE</scope>
    <source>
        <strain evidence="7">CBS2887</strain>
    </source>
</reference>
<dbReference type="EMBL" id="JAEUBG010003278">
    <property type="protein sequence ID" value="KAH3683035.1"/>
    <property type="molecule type" value="Genomic_DNA"/>
</dbReference>
<evidence type="ECO:0000313" key="8">
    <source>
        <dbReference type="Proteomes" id="UP000774326"/>
    </source>
</evidence>
<dbReference type="InterPro" id="IPR013083">
    <property type="entry name" value="Znf_RING/FYVE/PHD"/>
</dbReference>
<dbReference type="PROSITE" id="PS00518">
    <property type="entry name" value="ZF_RING_1"/>
    <property type="match status" value="1"/>
</dbReference>
<feature type="compositionally biased region" description="Polar residues" evidence="5">
    <location>
        <begin position="64"/>
        <end position="74"/>
    </location>
</feature>
<evidence type="ECO:0000256" key="1">
    <source>
        <dbReference type="ARBA" id="ARBA00022723"/>
    </source>
</evidence>
<protein>
    <recommendedName>
        <fullName evidence="6">RING-type domain-containing protein</fullName>
    </recommendedName>
</protein>
<dbReference type="PROSITE" id="PS50089">
    <property type="entry name" value="ZF_RING_2"/>
    <property type="match status" value="1"/>
</dbReference>
<dbReference type="SMART" id="SM00184">
    <property type="entry name" value="RING"/>
    <property type="match status" value="1"/>
</dbReference>
<reference evidence="7" key="2">
    <citation type="submission" date="2021-01" db="EMBL/GenBank/DDBJ databases">
        <authorList>
            <person name="Schikora-Tamarit M.A."/>
        </authorList>
    </citation>
    <scope>NUCLEOTIDE SEQUENCE</scope>
    <source>
        <strain evidence="7">CBS2887</strain>
    </source>
</reference>